<accession>A0ABR1WS36</accession>
<feature type="compositionally biased region" description="Gly residues" evidence="1">
    <location>
        <begin position="84"/>
        <end position="99"/>
    </location>
</feature>
<dbReference type="RefSeq" id="XP_066669937.1">
    <property type="nucleotide sequence ID" value="XM_066811014.1"/>
</dbReference>
<sequence length="99" mass="10821">MTDGEIFPVRALRPEEKQRRLEQPRGVSHDEQQQQEERNASNIRNQVSSAVGETVRPGTQQWDAFRSATAVQKQGQVDGEPVVTGGGGMEEGFAGEGGR</sequence>
<dbReference type="EMBL" id="JAQQWN010000005">
    <property type="protein sequence ID" value="KAK8085428.1"/>
    <property type="molecule type" value="Genomic_DNA"/>
</dbReference>
<feature type="region of interest" description="Disordered" evidence="1">
    <location>
        <begin position="1"/>
        <end position="54"/>
    </location>
</feature>
<organism evidence="2 3">
    <name type="scientific">Apiospora hydei</name>
    <dbReference type="NCBI Taxonomy" id="1337664"/>
    <lineage>
        <taxon>Eukaryota</taxon>
        <taxon>Fungi</taxon>
        <taxon>Dikarya</taxon>
        <taxon>Ascomycota</taxon>
        <taxon>Pezizomycotina</taxon>
        <taxon>Sordariomycetes</taxon>
        <taxon>Xylariomycetidae</taxon>
        <taxon>Amphisphaeriales</taxon>
        <taxon>Apiosporaceae</taxon>
        <taxon>Apiospora</taxon>
    </lineage>
</organism>
<keyword evidence="3" id="KW-1185">Reference proteome</keyword>
<reference evidence="2 3" key="1">
    <citation type="submission" date="2023-01" db="EMBL/GenBank/DDBJ databases">
        <title>Analysis of 21 Apiospora genomes using comparative genomics revels a genus with tremendous synthesis potential of carbohydrate active enzymes and secondary metabolites.</title>
        <authorList>
            <person name="Sorensen T."/>
        </authorList>
    </citation>
    <scope>NUCLEOTIDE SEQUENCE [LARGE SCALE GENOMIC DNA]</scope>
    <source>
        <strain evidence="2 3">CBS 114990</strain>
    </source>
</reference>
<feature type="region of interest" description="Disordered" evidence="1">
    <location>
        <begin position="70"/>
        <end position="99"/>
    </location>
</feature>
<gene>
    <name evidence="2" type="ORF">PG997_006699</name>
</gene>
<proteinExistence type="predicted"/>
<feature type="compositionally biased region" description="Polar residues" evidence="1">
    <location>
        <begin position="40"/>
        <end position="54"/>
    </location>
</feature>
<evidence type="ECO:0000313" key="2">
    <source>
        <dbReference type="EMBL" id="KAK8085428.1"/>
    </source>
</evidence>
<feature type="compositionally biased region" description="Basic and acidic residues" evidence="1">
    <location>
        <begin position="12"/>
        <end position="39"/>
    </location>
</feature>
<evidence type="ECO:0000256" key="1">
    <source>
        <dbReference type="SAM" id="MobiDB-lite"/>
    </source>
</evidence>
<protein>
    <submittedName>
        <fullName evidence="2">Uncharacterized protein</fullName>
    </submittedName>
</protein>
<dbReference type="GeneID" id="92044074"/>
<dbReference type="Proteomes" id="UP001433268">
    <property type="component" value="Unassembled WGS sequence"/>
</dbReference>
<name>A0ABR1WS36_9PEZI</name>
<comment type="caution">
    <text evidence="2">The sequence shown here is derived from an EMBL/GenBank/DDBJ whole genome shotgun (WGS) entry which is preliminary data.</text>
</comment>
<evidence type="ECO:0000313" key="3">
    <source>
        <dbReference type="Proteomes" id="UP001433268"/>
    </source>
</evidence>